<accession>A0A8A3PN99</accession>
<gene>
    <name evidence="2" type="ORF">DSL72_006771</name>
</gene>
<evidence type="ECO:0000313" key="3">
    <source>
        <dbReference type="Proteomes" id="UP000672032"/>
    </source>
</evidence>
<dbReference type="OrthoDB" id="3638982at2759"/>
<reference evidence="2" key="1">
    <citation type="submission" date="2020-10" db="EMBL/GenBank/DDBJ databases">
        <title>Genome Sequence of Monilinia vaccinii-corymbosi Sheds Light on Mummy Berry Disease Infection of Blueberry and Mating Type.</title>
        <authorList>
            <person name="Yow A.G."/>
            <person name="Zhang Y."/>
            <person name="Bansal K."/>
            <person name="Eacker S.M."/>
            <person name="Sullivan S."/>
            <person name="Liachko I."/>
            <person name="Cubeta M.A."/>
            <person name="Rollins J.A."/>
            <person name="Ashrafi H."/>
        </authorList>
    </citation>
    <scope>NUCLEOTIDE SEQUENCE</scope>
    <source>
        <strain evidence="2">RL-1</strain>
    </source>
</reference>
<dbReference type="AlphaFoldDB" id="A0A8A3PN99"/>
<dbReference type="EMBL" id="CP063411">
    <property type="protein sequence ID" value="QSZ36888.1"/>
    <property type="molecule type" value="Genomic_DNA"/>
</dbReference>
<keyword evidence="1" id="KW-0732">Signal</keyword>
<keyword evidence="3" id="KW-1185">Reference proteome</keyword>
<feature type="signal peptide" evidence="1">
    <location>
        <begin position="1"/>
        <end position="21"/>
    </location>
</feature>
<protein>
    <submittedName>
        <fullName evidence="2">Uncharacterized protein</fullName>
    </submittedName>
</protein>
<dbReference type="Proteomes" id="UP000672032">
    <property type="component" value="Chromosome 7"/>
</dbReference>
<evidence type="ECO:0000256" key="1">
    <source>
        <dbReference type="SAM" id="SignalP"/>
    </source>
</evidence>
<evidence type="ECO:0000313" key="2">
    <source>
        <dbReference type="EMBL" id="QSZ36888.1"/>
    </source>
</evidence>
<sequence>MHTSIQNTMLFLLIASTSIVASPVPSITELNTSQPTAANGTAGTAGTTPFCSPQVKALVDGINANIADQRNEQAAVTVMGYVLQESPIDTTIFDAAKASLLTYVQKGITIRQNNQQITPPGNAATEGLATVAAAQQEELNLSNSLSASDVKGSTATVEKLKTDFAGGIAKNQENVAAAAKGCKVNA</sequence>
<name>A0A8A3PN99_9HELO</name>
<proteinExistence type="predicted"/>
<organism evidence="2 3">
    <name type="scientific">Monilinia vaccinii-corymbosi</name>
    <dbReference type="NCBI Taxonomy" id="61207"/>
    <lineage>
        <taxon>Eukaryota</taxon>
        <taxon>Fungi</taxon>
        <taxon>Dikarya</taxon>
        <taxon>Ascomycota</taxon>
        <taxon>Pezizomycotina</taxon>
        <taxon>Leotiomycetes</taxon>
        <taxon>Helotiales</taxon>
        <taxon>Sclerotiniaceae</taxon>
        <taxon>Monilinia</taxon>
    </lineage>
</organism>
<feature type="chain" id="PRO_5032760894" evidence="1">
    <location>
        <begin position="22"/>
        <end position="186"/>
    </location>
</feature>